<dbReference type="AlphaFoldDB" id="A0A6L2Q8K7"/>
<feature type="non-terminal residue" evidence="1">
    <location>
        <position position="1"/>
    </location>
</feature>
<accession>A0A6L2Q8K7</accession>
<sequence>DMFLFVLQGRVECPQHNDPLPMSGPAAPSGAGVQWCDGGSGQETYTARRERGGAAWGTAGSHGPI</sequence>
<dbReference type="Proteomes" id="UP000502823">
    <property type="component" value="Unassembled WGS sequence"/>
</dbReference>
<proteinExistence type="predicted"/>
<dbReference type="InParanoid" id="A0A6L2Q8K7"/>
<feature type="non-terminal residue" evidence="1">
    <location>
        <position position="65"/>
    </location>
</feature>
<evidence type="ECO:0000313" key="2">
    <source>
        <dbReference type="Proteomes" id="UP000502823"/>
    </source>
</evidence>
<gene>
    <name evidence="1" type="ORF">Cfor_02345</name>
</gene>
<comment type="caution">
    <text evidence="1">The sequence shown here is derived from an EMBL/GenBank/DDBJ whole genome shotgun (WGS) entry which is preliminary data.</text>
</comment>
<evidence type="ECO:0000313" key="1">
    <source>
        <dbReference type="EMBL" id="GFG38077.1"/>
    </source>
</evidence>
<dbReference type="EMBL" id="BLKM01012977">
    <property type="protein sequence ID" value="GFG38077.1"/>
    <property type="molecule type" value="Genomic_DNA"/>
</dbReference>
<keyword evidence="2" id="KW-1185">Reference proteome</keyword>
<reference evidence="2" key="1">
    <citation type="submission" date="2020-01" db="EMBL/GenBank/DDBJ databases">
        <title>Draft genome sequence of the Termite Coptotermes fromosanus.</title>
        <authorList>
            <person name="Itakura S."/>
            <person name="Yosikawa Y."/>
            <person name="Umezawa K."/>
        </authorList>
    </citation>
    <scope>NUCLEOTIDE SEQUENCE [LARGE SCALE GENOMIC DNA]</scope>
</reference>
<protein>
    <submittedName>
        <fullName evidence="1">Uncharacterized protein</fullName>
    </submittedName>
</protein>
<organism evidence="1 2">
    <name type="scientific">Coptotermes formosanus</name>
    <name type="common">Formosan subterranean termite</name>
    <dbReference type="NCBI Taxonomy" id="36987"/>
    <lineage>
        <taxon>Eukaryota</taxon>
        <taxon>Metazoa</taxon>
        <taxon>Ecdysozoa</taxon>
        <taxon>Arthropoda</taxon>
        <taxon>Hexapoda</taxon>
        <taxon>Insecta</taxon>
        <taxon>Pterygota</taxon>
        <taxon>Neoptera</taxon>
        <taxon>Polyneoptera</taxon>
        <taxon>Dictyoptera</taxon>
        <taxon>Blattodea</taxon>
        <taxon>Blattoidea</taxon>
        <taxon>Termitoidae</taxon>
        <taxon>Rhinotermitidae</taxon>
        <taxon>Coptotermes</taxon>
    </lineage>
</organism>
<name>A0A6L2Q8K7_COPFO</name>